<dbReference type="Proteomes" id="UP001223144">
    <property type="component" value="Unassembled WGS sequence"/>
</dbReference>
<proteinExistence type="predicted"/>
<gene>
    <name evidence="3" type="ORF">QCN29_22245</name>
</gene>
<evidence type="ECO:0000313" key="4">
    <source>
        <dbReference type="Proteomes" id="UP001223144"/>
    </source>
</evidence>
<feature type="signal peptide" evidence="2">
    <location>
        <begin position="1"/>
        <end position="28"/>
    </location>
</feature>
<feature type="chain" id="PRO_5047216769" evidence="2">
    <location>
        <begin position="29"/>
        <end position="157"/>
    </location>
</feature>
<keyword evidence="4" id="KW-1185">Reference proteome</keyword>
<feature type="compositionally biased region" description="Basic and acidic residues" evidence="1">
    <location>
        <begin position="97"/>
        <end position="123"/>
    </location>
</feature>
<protein>
    <submittedName>
        <fullName evidence="3">Uncharacterized protein</fullName>
    </submittedName>
</protein>
<organism evidence="3 4">
    <name type="scientific">Streptomyces chengmaiensis</name>
    <dbReference type="NCBI Taxonomy" id="3040919"/>
    <lineage>
        <taxon>Bacteria</taxon>
        <taxon>Bacillati</taxon>
        <taxon>Actinomycetota</taxon>
        <taxon>Actinomycetes</taxon>
        <taxon>Kitasatosporales</taxon>
        <taxon>Streptomycetaceae</taxon>
        <taxon>Streptomyces</taxon>
    </lineage>
</organism>
<keyword evidence="2" id="KW-0732">Signal</keyword>
<reference evidence="3 4" key="1">
    <citation type="submission" date="2023-04" db="EMBL/GenBank/DDBJ databases">
        <title>Streptomyces chengmaiensis sp. nov. isolated from the stem of mangrove plant in Hainan.</title>
        <authorList>
            <person name="Huang X."/>
            <person name="Zhou S."/>
            <person name="Chu X."/>
            <person name="Xie Y."/>
            <person name="Lin Y."/>
        </authorList>
    </citation>
    <scope>NUCLEOTIDE SEQUENCE [LARGE SCALE GENOMIC DNA]</scope>
    <source>
        <strain evidence="3 4">HNM0663</strain>
    </source>
</reference>
<name>A0ABT6HTS0_9ACTN</name>
<evidence type="ECO:0000313" key="3">
    <source>
        <dbReference type="EMBL" id="MDH2391449.1"/>
    </source>
</evidence>
<feature type="compositionally biased region" description="Low complexity" evidence="1">
    <location>
        <begin position="34"/>
        <end position="50"/>
    </location>
</feature>
<accession>A0ABT6HTS0</accession>
<sequence>MKTKRARVGLAIAGIAGLGLLFPAVALAQDDGQSAASESASAPASASASASDDRAEHRKDRRQQGKERREERQQELASALAKELGVSEDKVTAALEKIHGEKQQERKEDRQQRLSERLKKAVEEGTLTQEQADAVLEAAESGVLPGGHGGGPGHPRG</sequence>
<feature type="compositionally biased region" description="Basic and acidic residues" evidence="1">
    <location>
        <begin position="51"/>
        <end position="74"/>
    </location>
</feature>
<feature type="region of interest" description="Disordered" evidence="1">
    <location>
        <begin position="97"/>
        <end position="129"/>
    </location>
</feature>
<dbReference type="EMBL" id="JARWBG010000027">
    <property type="protein sequence ID" value="MDH2391449.1"/>
    <property type="molecule type" value="Genomic_DNA"/>
</dbReference>
<dbReference type="RefSeq" id="WP_279930283.1">
    <property type="nucleotide sequence ID" value="NZ_JARWBG010000027.1"/>
</dbReference>
<comment type="caution">
    <text evidence="3">The sequence shown here is derived from an EMBL/GenBank/DDBJ whole genome shotgun (WGS) entry which is preliminary data.</text>
</comment>
<feature type="region of interest" description="Disordered" evidence="1">
    <location>
        <begin position="30"/>
        <end position="83"/>
    </location>
</feature>
<evidence type="ECO:0000256" key="1">
    <source>
        <dbReference type="SAM" id="MobiDB-lite"/>
    </source>
</evidence>
<evidence type="ECO:0000256" key="2">
    <source>
        <dbReference type="SAM" id="SignalP"/>
    </source>
</evidence>